<evidence type="ECO:0000313" key="2">
    <source>
        <dbReference type="EMBL" id="GMG83578.1"/>
    </source>
</evidence>
<evidence type="ECO:0000256" key="1">
    <source>
        <dbReference type="SAM" id="Phobius"/>
    </source>
</evidence>
<name>A0ABQ6LQ50_9RHOB</name>
<keyword evidence="3" id="KW-1185">Reference proteome</keyword>
<evidence type="ECO:0000313" key="3">
    <source>
        <dbReference type="Proteomes" id="UP001239909"/>
    </source>
</evidence>
<feature type="transmembrane region" description="Helical" evidence="1">
    <location>
        <begin position="54"/>
        <end position="73"/>
    </location>
</feature>
<protein>
    <submittedName>
        <fullName evidence="2">Uncharacterized protein</fullName>
    </submittedName>
</protein>
<dbReference type="RefSeq" id="WP_285672370.1">
    <property type="nucleotide sequence ID" value="NZ_BSYI01000021.1"/>
</dbReference>
<gene>
    <name evidence="2" type="ORF">LNKW23_27910</name>
</gene>
<sequence>MAGSLEEAELRDSRRLFIYGDGAREAVAAGMLVLIGSLVLSTFLGAGWLSLSAAFWGSMGLAAMAGTAVAWLVRRRTRRRQSREAAAYRAERAAEQARQLAAFRAAKAREAGDG</sequence>
<keyword evidence="1" id="KW-0472">Membrane</keyword>
<organism evidence="2 3">
    <name type="scientific">Paralimibaculum aggregatum</name>
    <dbReference type="NCBI Taxonomy" id="3036245"/>
    <lineage>
        <taxon>Bacteria</taxon>
        <taxon>Pseudomonadati</taxon>
        <taxon>Pseudomonadota</taxon>
        <taxon>Alphaproteobacteria</taxon>
        <taxon>Rhodobacterales</taxon>
        <taxon>Paracoccaceae</taxon>
        <taxon>Paralimibaculum</taxon>
    </lineage>
</organism>
<keyword evidence="1" id="KW-1133">Transmembrane helix</keyword>
<comment type="caution">
    <text evidence="2">The sequence shown here is derived from an EMBL/GenBank/DDBJ whole genome shotgun (WGS) entry which is preliminary data.</text>
</comment>
<dbReference type="Proteomes" id="UP001239909">
    <property type="component" value="Unassembled WGS sequence"/>
</dbReference>
<keyword evidence="1" id="KW-0812">Transmembrane</keyword>
<proteinExistence type="predicted"/>
<dbReference type="EMBL" id="BSYI01000021">
    <property type="protein sequence ID" value="GMG83578.1"/>
    <property type="molecule type" value="Genomic_DNA"/>
</dbReference>
<accession>A0ABQ6LQ50</accession>
<reference evidence="2 3" key="1">
    <citation type="submission" date="2023-04" db="EMBL/GenBank/DDBJ databases">
        <title>Marinoamorphus aggregata gen. nov., sp. Nov., isolate from tissue of brittle star Ophioplocus japonicus.</title>
        <authorList>
            <person name="Kawano K."/>
            <person name="Sawayama S."/>
            <person name="Nakagawa S."/>
        </authorList>
    </citation>
    <scope>NUCLEOTIDE SEQUENCE [LARGE SCALE GENOMIC DNA]</scope>
    <source>
        <strain evidence="2 3">NKW23</strain>
    </source>
</reference>
<feature type="transmembrane region" description="Helical" evidence="1">
    <location>
        <begin position="26"/>
        <end position="48"/>
    </location>
</feature>